<dbReference type="PANTHER" id="PTHR43731">
    <property type="entry name" value="RHOMBOID PROTEASE"/>
    <property type="match status" value="1"/>
</dbReference>
<dbReference type="InterPro" id="IPR050925">
    <property type="entry name" value="Rhomboid_protease_S54"/>
</dbReference>
<protein>
    <submittedName>
        <fullName evidence="11">Rhomboid protein Cabca_PARL</fullName>
    </submittedName>
</protein>
<evidence type="ECO:0000259" key="10">
    <source>
        <dbReference type="Pfam" id="PF01694"/>
    </source>
</evidence>
<evidence type="ECO:0000256" key="1">
    <source>
        <dbReference type="ARBA" id="ARBA00004141"/>
    </source>
</evidence>
<keyword evidence="5" id="KW-0378">Hydrolase</keyword>
<keyword evidence="4 9" id="KW-0812">Transmembrane</keyword>
<dbReference type="InterPro" id="IPR035952">
    <property type="entry name" value="Rhomboid-like_sf"/>
</dbReference>
<dbReference type="InterPro" id="IPR022764">
    <property type="entry name" value="Peptidase_S54_rhomboid_dom"/>
</dbReference>
<feature type="transmembrane region" description="Helical" evidence="9">
    <location>
        <begin position="293"/>
        <end position="313"/>
    </location>
</feature>
<feature type="transmembrane region" description="Helical" evidence="9">
    <location>
        <begin position="199"/>
        <end position="221"/>
    </location>
</feature>
<evidence type="ECO:0000256" key="5">
    <source>
        <dbReference type="ARBA" id="ARBA00022801"/>
    </source>
</evidence>
<evidence type="ECO:0000256" key="7">
    <source>
        <dbReference type="ARBA" id="ARBA00022989"/>
    </source>
</evidence>
<dbReference type="GO" id="GO:0006508">
    <property type="term" value="P:proteolysis"/>
    <property type="evidence" value="ECO:0007669"/>
    <property type="project" value="UniProtKB-KW"/>
</dbReference>
<proteinExistence type="evidence at transcript level"/>
<feature type="transmembrane region" description="Helical" evidence="9">
    <location>
        <begin position="233"/>
        <end position="255"/>
    </location>
</feature>
<name>A0A0A7E895_CABCA</name>
<feature type="domain" description="Peptidase S54 rhomboid" evidence="10">
    <location>
        <begin position="159"/>
        <end position="309"/>
    </location>
</feature>
<dbReference type="FunFam" id="1.20.1540.10:FF:000018">
    <property type="entry name" value="RHOMBOID-like protein 12, mitochondrial"/>
    <property type="match status" value="1"/>
</dbReference>
<dbReference type="PANTHER" id="PTHR43731:SF14">
    <property type="entry name" value="PRESENILIN-ASSOCIATED RHOMBOID-LIKE PROTEIN, MITOCHONDRIAL"/>
    <property type="match status" value="1"/>
</dbReference>
<dbReference type="Pfam" id="PF01694">
    <property type="entry name" value="Rhomboid"/>
    <property type="match status" value="1"/>
</dbReference>
<dbReference type="SUPFAM" id="SSF144091">
    <property type="entry name" value="Rhomboid-like"/>
    <property type="match status" value="1"/>
</dbReference>
<reference evidence="11" key="1">
    <citation type="journal article" date="2014" name="New Phytol.">
        <title>Differential evolution of members of the rhomboid gene family with conservative and divergent patterns.</title>
        <authorList>
            <person name="Li Q."/>
            <person name="Zhang N."/>
            <person name="Zhang L."/>
            <person name="Ma H."/>
        </authorList>
    </citation>
    <scope>NUCLEOTIDE SEQUENCE</scope>
</reference>
<organism evidence="11">
    <name type="scientific">Cabomba caroliniana</name>
    <name type="common">Carolina fanwort</name>
    <dbReference type="NCBI Taxonomy" id="4426"/>
    <lineage>
        <taxon>Eukaryota</taxon>
        <taxon>Viridiplantae</taxon>
        <taxon>Streptophyta</taxon>
        <taxon>Embryophyta</taxon>
        <taxon>Tracheophyta</taxon>
        <taxon>Spermatophyta</taxon>
        <taxon>Magnoliopsida</taxon>
        <taxon>Nymphaeales</taxon>
        <taxon>Cabombaceae</taxon>
        <taxon>Cabomba</taxon>
    </lineage>
</organism>
<dbReference type="GO" id="GO:0016020">
    <property type="term" value="C:membrane"/>
    <property type="evidence" value="ECO:0007669"/>
    <property type="project" value="UniProtKB-SubCell"/>
</dbReference>
<feature type="transmembrane region" description="Helical" evidence="9">
    <location>
        <begin position="262"/>
        <end position="281"/>
    </location>
</feature>
<feature type="transmembrane region" description="Helical" evidence="9">
    <location>
        <begin position="117"/>
        <end position="137"/>
    </location>
</feature>
<dbReference type="AlphaFoldDB" id="A0A0A7E895"/>
<evidence type="ECO:0000256" key="4">
    <source>
        <dbReference type="ARBA" id="ARBA00022692"/>
    </source>
</evidence>
<accession>A0A0A7E895</accession>
<evidence type="ECO:0000313" key="11">
    <source>
        <dbReference type="EMBL" id="AIY60771.1"/>
    </source>
</evidence>
<keyword evidence="8 9" id="KW-0472">Membrane</keyword>
<dbReference type="GO" id="GO:0004252">
    <property type="term" value="F:serine-type endopeptidase activity"/>
    <property type="evidence" value="ECO:0007669"/>
    <property type="project" value="InterPro"/>
</dbReference>
<comment type="similarity">
    <text evidence="2">Belongs to the peptidase S54 family.</text>
</comment>
<evidence type="ECO:0000256" key="8">
    <source>
        <dbReference type="ARBA" id="ARBA00023136"/>
    </source>
</evidence>
<keyword evidence="7 9" id="KW-1133">Transmembrane helix</keyword>
<evidence type="ECO:0000256" key="2">
    <source>
        <dbReference type="ARBA" id="ARBA00009045"/>
    </source>
</evidence>
<feature type="transmembrane region" description="Helical" evidence="9">
    <location>
        <begin position="164"/>
        <end position="187"/>
    </location>
</feature>
<evidence type="ECO:0000256" key="3">
    <source>
        <dbReference type="ARBA" id="ARBA00022670"/>
    </source>
</evidence>
<keyword evidence="6" id="KW-0809">Transit peptide</keyword>
<evidence type="ECO:0000256" key="6">
    <source>
        <dbReference type="ARBA" id="ARBA00022946"/>
    </source>
</evidence>
<sequence length="318" mass="35084">MNKFALTGTLNRAGKIYRDIVRHNPNFANSTEFRVSPGRLPPLLSKNGGISEAIFGVLCRRMPRSHGTISGFSPVETIFKDGKPLRTLRSFTTSSAKSFIGRTFASRRNYWGTSSSFSSGGSVLGLVVANAAVYISWRVMDVEFMKKNFMISVENLMSGRLHTLITSAFSHVDLGHLFSNMIGLYFFGTSIERLFGSRFLLNLYIAGAISGSVLFVAHKVFMVRNSKDLSAPYWRHMAALGASGAVNAVILLHIFLFPRDVLYLQFIIPVPAMLLGALLIGNDLLRVYQGDSHISGVSHLGGAVIAALAWARIRKRWF</sequence>
<dbReference type="Gene3D" id="1.20.1540.10">
    <property type="entry name" value="Rhomboid-like"/>
    <property type="match status" value="1"/>
</dbReference>
<keyword evidence="3" id="KW-0645">Protease</keyword>
<evidence type="ECO:0000256" key="9">
    <source>
        <dbReference type="SAM" id="Phobius"/>
    </source>
</evidence>
<comment type="subcellular location">
    <subcellularLocation>
        <location evidence="1">Membrane</location>
        <topology evidence="1">Multi-pass membrane protein</topology>
    </subcellularLocation>
</comment>
<dbReference type="EMBL" id="KM823907">
    <property type="protein sequence ID" value="AIY60771.1"/>
    <property type="molecule type" value="mRNA"/>
</dbReference>